<proteinExistence type="predicted"/>
<keyword evidence="7" id="KW-0598">Phosphotransferase system</keyword>
<dbReference type="InterPro" id="IPR003352">
    <property type="entry name" value="PTS_EIIC"/>
</dbReference>
<evidence type="ECO:0000256" key="4">
    <source>
        <dbReference type="ARBA" id="ARBA00022553"/>
    </source>
</evidence>
<feature type="transmembrane region" description="Helical" evidence="11">
    <location>
        <begin position="298"/>
        <end position="316"/>
    </location>
</feature>
<keyword evidence="2" id="KW-0813">Transport</keyword>
<dbReference type="Pfam" id="PF02302">
    <property type="entry name" value="PTS_IIB"/>
    <property type="match status" value="1"/>
</dbReference>
<dbReference type="GO" id="GO:0005886">
    <property type="term" value="C:plasma membrane"/>
    <property type="evidence" value="ECO:0007669"/>
    <property type="project" value="UniProtKB-SubCell"/>
</dbReference>
<keyword evidence="4" id="KW-0597">Phosphoprotein</keyword>
<sequence length="628" mass="67820">MNRYKIIAATGCPTGIAHTYMAQEALEEAAKKHNVAIKVETHGQSGVENELSIQDIQEADVVIIAADKDVNVERFDGKPLINVSVSAGMKRADDLIQQALDKDNLPIYRSQSRQAREDQQTSKSSSSWLHSLYVFLMNGVSHMLPIVVAGGVLIAISFFWGINSADPASPEYNEFASVLNQIGGLTMNLMVPVLSAYIAEAMAKRSGLVVGFATGMIAYTNGTGFLGGILSGFLSGYIIMGLNKLLKGLPKSLDGLKSIFLLPVLGVLITGFIVWYLSIPMKEINEGMMAFLKNMENSSPIVLGAIVGIMSAADFGGPVNKAAYLTGTALLAQGNYYFMAGVSAACIAPPLATGFAVLFNRKAYTDKERSAGLVNFLLGSTHITEGAIPFAATNPLINIPIFMLGSSVAAILTYMSKITVPAPHGGFIVLPLVNKPLLWVVNILIGAAISGFLLSLVAKRQEEKHQTDAEHVQVSEGTNQFKDILFPSHIKTQVQLESRDDALTYLSDFAQSLSLAEDAQSVLEKFIARENEFSTAMENGIAIPHAQSEAITKPGMLIIKLQTPIEWSSLDDEKVDTLIAFLIPASDKGDQHLNYLSNTAKKLVHQDFVDQLKQANDPMSIYELFVGD</sequence>
<dbReference type="InterPro" id="IPR016152">
    <property type="entry name" value="PTrfase/Anion_transptr"/>
</dbReference>
<feature type="domain" description="PTS EIIC type-2" evidence="14">
    <location>
        <begin position="132"/>
        <end position="467"/>
    </location>
</feature>
<evidence type="ECO:0000256" key="1">
    <source>
        <dbReference type="ARBA" id="ARBA00004429"/>
    </source>
</evidence>
<feature type="transmembrane region" description="Helical" evidence="11">
    <location>
        <begin position="182"/>
        <end position="199"/>
    </location>
</feature>
<dbReference type="SUPFAM" id="SSF55804">
    <property type="entry name" value="Phoshotransferase/anion transport protein"/>
    <property type="match status" value="1"/>
</dbReference>
<feature type="domain" description="PTS EIIB type-2" evidence="13">
    <location>
        <begin position="6"/>
        <end position="101"/>
    </location>
</feature>
<keyword evidence="8 11" id="KW-0812">Transmembrane</keyword>
<dbReference type="OrthoDB" id="9782569at2"/>
<dbReference type="RefSeq" id="WP_070486261.1">
    <property type="nucleotide sequence ID" value="NZ_CAJHKM010000001.1"/>
</dbReference>
<dbReference type="InterPro" id="IPR050864">
    <property type="entry name" value="Bacterial_PTS_Sugar_Transport"/>
</dbReference>
<dbReference type="InterPro" id="IPR006327">
    <property type="entry name" value="PTS_IIC_fruc"/>
</dbReference>
<keyword evidence="6" id="KW-0808">Transferase</keyword>
<keyword evidence="5" id="KW-0762">Sugar transport</keyword>
<dbReference type="FunFam" id="3.40.50.2300:FF:000014">
    <property type="entry name" value="PTS system fructose-like transporter subunit IIB"/>
    <property type="match status" value="1"/>
</dbReference>
<dbReference type="SUPFAM" id="SSF52794">
    <property type="entry name" value="PTS system IIB component-like"/>
    <property type="match status" value="1"/>
</dbReference>
<dbReference type="CDD" id="cd00211">
    <property type="entry name" value="PTS_IIA_fru"/>
    <property type="match status" value="1"/>
</dbReference>
<feature type="transmembrane region" description="Helical" evidence="11">
    <location>
        <begin position="436"/>
        <end position="457"/>
    </location>
</feature>
<feature type="domain" description="PTS EIIA type-2" evidence="12">
    <location>
        <begin position="483"/>
        <end position="628"/>
    </location>
</feature>
<dbReference type="PROSITE" id="PS51094">
    <property type="entry name" value="PTS_EIIA_TYPE_2"/>
    <property type="match status" value="1"/>
</dbReference>
<evidence type="ECO:0000256" key="3">
    <source>
        <dbReference type="ARBA" id="ARBA00022475"/>
    </source>
</evidence>
<dbReference type="InterPro" id="IPR003501">
    <property type="entry name" value="PTS_EIIB_2/3"/>
</dbReference>
<comment type="subcellular location">
    <subcellularLocation>
        <location evidence="1">Cell inner membrane</location>
        <topology evidence="1">Multi-pass membrane protein</topology>
    </subcellularLocation>
</comment>
<evidence type="ECO:0000259" key="13">
    <source>
        <dbReference type="PROSITE" id="PS51099"/>
    </source>
</evidence>
<feature type="transmembrane region" description="Helical" evidence="11">
    <location>
        <begin position="396"/>
        <end position="416"/>
    </location>
</feature>
<name>A0A2I1MQC3_9LACT</name>
<dbReference type="InterPro" id="IPR003353">
    <property type="entry name" value="PTS_IIB_fruc"/>
</dbReference>
<dbReference type="Gene3D" id="3.40.930.10">
    <property type="entry name" value="Mannitol-specific EII, Chain A"/>
    <property type="match status" value="1"/>
</dbReference>
<protein>
    <submittedName>
        <fullName evidence="15">PTS fructose transporter subunit IIABC</fullName>
    </submittedName>
</protein>
<evidence type="ECO:0000256" key="10">
    <source>
        <dbReference type="ARBA" id="ARBA00023136"/>
    </source>
</evidence>
<dbReference type="NCBIfam" id="TIGR01427">
    <property type="entry name" value="PTS_IIC_fructo"/>
    <property type="match status" value="1"/>
</dbReference>
<evidence type="ECO:0000256" key="11">
    <source>
        <dbReference type="SAM" id="Phobius"/>
    </source>
</evidence>
<evidence type="ECO:0000256" key="6">
    <source>
        <dbReference type="ARBA" id="ARBA00022679"/>
    </source>
</evidence>
<dbReference type="InterPro" id="IPR013011">
    <property type="entry name" value="PTS_EIIB_2"/>
</dbReference>
<feature type="transmembrane region" description="Helical" evidence="11">
    <location>
        <begin position="132"/>
        <end position="162"/>
    </location>
</feature>
<evidence type="ECO:0000313" key="15">
    <source>
        <dbReference type="EMBL" id="PKZ22319.1"/>
    </source>
</evidence>
<dbReference type="InterPro" id="IPR002178">
    <property type="entry name" value="PTS_EIIA_type-2_dom"/>
</dbReference>
<feature type="transmembrane region" description="Helical" evidence="11">
    <location>
        <begin position="259"/>
        <end position="277"/>
    </location>
</feature>
<evidence type="ECO:0000259" key="12">
    <source>
        <dbReference type="PROSITE" id="PS51094"/>
    </source>
</evidence>
<comment type="caution">
    <text evidence="15">The sequence shown here is derived from an EMBL/GenBank/DDBJ whole genome shotgun (WGS) entry which is preliminary data.</text>
</comment>
<feature type="transmembrane region" description="Helical" evidence="11">
    <location>
        <begin position="336"/>
        <end position="359"/>
    </location>
</feature>
<organism evidence="15 16">
    <name type="scientific">Aerococcus sanguinicola</name>
    <dbReference type="NCBI Taxonomy" id="119206"/>
    <lineage>
        <taxon>Bacteria</taxon>
        <taxon>Bacillati</taxon>
        <taxon>Bacillota</taxon>
        <taxon>Bacilli</taxon>
        <taxon>Lactobacillales</taxon>
        <taxon>Aerococcaceae</taxon>
        <taxon>Aerococcus</taxon>
    </lineage>
</organism>
<keyword evidence="10 11" id="KW-0472">Membrane</keyword>
<dbReference type="GO" id="GO:0022877">
    <property type="term" value="F:protein-N(PI)-phosphohistidine-fructose phosphotransferase system transporter activity"/>
    <property type="evidence" value="ECO:0007669"/>
    <property type="project" value="InterPro"/>
</dbReference>
<gene>
    <name evidence="15" type="ORF">CYJ28_04185</name>
</gene>
<evidence type="ECO:0000256" key="9">
    <source>
        <dbReference type="ARBA" id="ARBA00022989"/>
    </source>
</evidence>
<reference evidence="15 16" key="1">
    <citation type="submission" date="2017-12" db="EMBL/GenBank/DDBJ databases">
        <title>Phylogenetic diversity of female urinary microbiome.</title>
        <authorList>
            <person name="Thomas-White K."/>
            <person name="Wolfe A.J."/>
        </authorList>
    </citation>
    <scope>NUCLEOTIDE SEQUENCE [LARGE SCALE GENOMIC DNA]</scope>
    <source>
        <strain evidence="15 16">UMB0139</strain>
    </source>
</reference>
<dbReference type="PROSITE" id="PS51099">
    <property type="entry name" value="PTS_EIIB_TYPE_2"/>
    <property type="match status" value="1"/>
</dbReference>
<dbReference type="Pfam" id="PF00359">
    <property type="entry name" value="PTS_EIIA_2"/>
    <property type="match status" value="1"/>
</dbReference>
<accession>A0A2I1MQC3</accession>
<dbReference type="EMBL" id="PKGY01000002">
    <property type="protein sequence ID" value="PKZ22319.1"/>
    <property type="molecule type" value="Genomic_DNA"/>
</dbReference>
<keyword evidence="3" id="KW-1003">Cell membrane</keyword>
<dbReference type="PROSITE" id="PS51104">
    <property type="entry name" value="PTS_EIIC_TYPE_2"/>
    <property type="match status" value="1"/>
</dbReference>
<dbReference type="Proteomes" id="UP000234239">
    <property type="component" value="Unassembled WGS sequence"/>
</dbReference>
<dbReference type="PANTHER" id="PTHR30505">
    <property type="entry name" value="FRUCTOSE-LIKE PERMEASE"/>
    <property type="match status" value="1"/>
</dbReference>
<dbReference type="Pfam" id="PF02378">
    <property type="entry name" value="PTS_EIIC"/>
    <property type="match status" value="1"/>
</dbReference>
<dbReference type="NCBIfam" id="TIGR00829">
    <property type="entry name" value="FRU"/>
    <property type="match status" value="1"/>
</dbReference>
<dbReference type="GO" id="GO:0090563">
    <property type="term" value="F:protein-phosphocysteine-sugar phosphotransferase activity"/>
    <property type="evidence" value="ECO:0007669"/>
    <property type="project" value="TreeGrafter"/>
</dbReference>
<dbReference type="CDD" id="cd05569">
    <property type="entry name" value="PTS_IIB_fructose"/>
    <property type="match status" value="1"/>
</dbReference>
<evidence type="ECO:0000259" key="14">
    <source>
        <dbReference type="PROSITE" id="PS51104"/>
    </source>
</evidence>
<dbReference type="GO" id="GO:0005351">
    <property type="term" value="F:carbohydrate:proton symporter activity"/>
    <property type="evidence" value="ECO:0007669"/>
    <property type="project" value="InterPro"/>
</dbReference>
<evidence type="ECO:0000256" key="2">
    <source>
        <dbReference type="ARBA" id="ARBA00022448"/>
    </source>
</evidence>
<keyword evidence="9 11" id="KW-1133">Transmembrane helix</keyword>
<dbReference type="InterPro" id="IPR013014">
    <property type="entry name" value="PTS_EIIC_2"/>
</dbReference>
<evidence type="ECO:0000313" key="16">
    <source>
        <dbReference type="Proteomes" id="UP000234239"/>
    </source>
</evidence>
<evidence type="ECO:0000256" key="5">
    <source>
        <dbReference type="ARBA" id="ARBA00022597"/>
    </source>
</evidence>
<feature type="transmembrane region" description="Helical" evidence="11">
    <location>
        <begin position="206"/>
        <end position="239"/>
    </location>
</feature>
<dbReference type="InterPro" id="IPR036095">
    <property type="entry name" value="PTS_EIIB-like_sf"/>
</dbReference>
<dbReference type="GO" id="GO:0009401">
    <property type="term" value="P:phosphoenolpyruvate-dependent sugar phosphotransferase system"/>
    <property type="evidence" value="ECO:0007669"/>
    <property type="project" value="UniProtKB-KW"/>
</dbReference>
<dbReference type="Gene3D" id="3.40.50.2300">
    <property type="match status" value="1"/>
</dbReference>
<evidence type="ECO:0000256" key="8">
    <source>
        <dbReference type="ARBA" id="ARBA00022692"/>
    </source>
</evidence>
<dbReference type="PANTHER" id="PTHR30505:SF28">
    <property type="entry name" value="PTS SYSTEM 2-O-ALPHA-MANNOSYL-D-GLYCERATE-SPECIFIC EIIABC COMPONENT"/>
    <property type="match status" value="1"/>
</dbReference>
<dbReference type="AlphaFoldDB" id="A0A2I1MQC3"/>
<evidence type="ECO:0000256" key="7">
    <source>
        <dbReference type="ARBA" id="ARBA00022683"/>
    </source>
</evidence>